<dbReference type="InterPro" id="IPR042099">
    <property type="entry name" value="ANL_N_sf"/>
</dbReference>
<evidence type="ECO:0000313" key="3">
    <source>
        <dbReference type="Proteomes" id="UP001476282"/>
    </source>
</evidence>
<reference evidence="2 3" key="1">
    <citation type="submission" date="2024-02" db="EMBL/GenBank/DDBJ databases">
        <title>Haloferula sargassicola NBRC 104335.</title>
        <authorList>
            <person name="Ichikawa N."/>
            <person name="Katano-Makiyama Y."/>
            <person name="Hidaka K."/>
        </authorList>
    </citation>
    <scope>NUCLEOTIDE SEQUENCE [LARGE SCALE GENOMIC DNA]</scope>
    <source>
        <strain evidence="2 3">NBRC 104335</strain>
    </source>
</reference>
<dbReference type="SUPFAM" id="SSF56801">
    <property type="entry name" value="Acetyl-CoA synthetase-like"/>
    <property type="match status" value="1"/>
</dbReference>
<dbReference type="EMBL" id="BAABRI010000010">
    <property type="protein sequence ID" value="GAA5482820.1"/>
    <property type="molecule type" value="Genomic_DNA"/>
</dbReference>
<dbReference type="Gene3D" id="3.40.50.12780">
    <property type="entry name" value="N-terminal domain of ligase-like"/>
    <property type="match status" value="1"/>
</dbReference>
<evidence type="ECO:0000313" key="2">
    <source>
        <dbReference type="EMBL" id="GAA5482820.1"/>
    </source>
</evidence>
<dbReference type="GO" id="GO:0016874">
    <property type="term" value="F:ligase activity"/>
    <property type="evidence" value="ECO:0007669"/>
    <property type="project" value="UniProtKB-KW"/>
</dbReference>
<keyword evidence="3" id="KW-1185">Reference proteome</keyword>
<proteinExistence type="predicted"/>
<feature type="domain" description="AMP-dependent synthetase/ligase" evidence="1">
    <location>
        <begin position="39"/>
        <end position="189"/>
    </location>
</feature>
<organism evidence="2 3">
    <name type="scientific">Haloferula sargassicola</name>
    <dbReference type="NCBI Taxonomy" id="490096"/>
    <lineage>
        <taxon>Bacteria</taxon>
        <taxon>Pseudomonadati</taxon>
        <taxon>Verrucomicrobiota</taxon>
        <taxon>Verrucomicrobiia</taxon>
        <taxon>Verrucomicrobiales</taxon>
        <taxon>Verrucomicrobiaceae</taxon>
        <taxon>Haloferula</taxon>
    </lineage>
</organism>
<protein>
    <submittedName>
        <fullName evidence="2">2-succinylbenzoate--CoA ligase</fullName>
    </submittedName>
</protein>
<accession>A0ABP9UML0</accession>
<sequence length="359" mass="38526">MEEALLMDPAFWAATTAHAPGAEFPEVEGDLPGLVYFQTSGSTGEPKWIGLTREALLLSAAVVNRHLGVTGDDTWGLLLPLHHVGGFGVVARAFEAGCRLSRLPGRWDPVTALDWLTREKISHCPMVPAQVHDLVAAGLRAPAELRTIVVGGGSMSDELGRSARGLGWPVLASYGMTEAGSQIATQSLEQRQLPFHAAPIPLLPHWQACGGPDDRLEIEGAALFSGMLTPSAGRLRYQPRAPGRFATTDRVQLDGREITVLGRSDRRVKVLGELVDLDSIESRFESSILVALPDPRRGSRLVLVTSLAASGEQVAAFNREVAGPWRIDAVLHCDELPRTPLGKPDRRAAGRLASARSAC</sequence>
<comment type="caution">
    <text evidence="2">The sequence shown here is derived from an EMBL/GenBank/DDBJ whole genome shotgun (WGS) entry which is preliminary data.</text>
</comment>
<gene>
    <name evidence="2" type="primary">menE_2</name>
    <name evidence="2" type="ORF">Hsar01_02044</name>
</gene>
<dbReference type="InterPro" id="IPR020845">
    <property type="entry name" value="AMP-binding_CS"/>
</dbReference>
<dbReference type="RefSeq" id="WP_353566949.1">
    <property type="nucleotide sequence ID" value="NZ_BAABRI010000010.1"/>
</dbReference>
<dbReference type="InterPro" id="IPR045851">
    <property type="entry name" value="AMP-bd_C_sf"/>
</dbReference>
<evidence type="ECO:0000259" key="1">
    <source>
        <dbReference type="Pfam" id="PF00501"/>
    </source>
</evidence>
<dbReference type="InterPro" id="IPR000873">
    <property type="entry name" value="AMP-dep_synth/lig_dom"/>
</dbReference>
<dbReference type="Pfam" id="PF00501">
    <property type="entry name" value="AMP-binding"/>
    <property type="match status" value="1"/>
</dbReference>
<dbReference type="PROSITE" id="PS00455">
    <property type="entry name" value="AMP_BINDING"/>
    <property type="match status" value="1"/>
</dbReference>
<name>A0ABP9UML0_9BACT</name>
<dbReference type="Gene3D" id="3.30.300.30">
    <property type="match status" value="1"/>
</dbReference>
<dbReference type="InterPro" id="IPR050237">
    <property type="entry name" value="ATP-dep_AMP-bd_enzyme"/>
</dbReference>
<keyword evidence="2" id="KW-0436">Ligase</keyword>
<dbReference type="Proteomes" id="UP001476282">
    <property type="component" value="Unassembled WGS sequence"/>
</dbReference>
<dbReference type="PANTHER" id="PTHR43767:SF10">
    <property type="entry name" value="SURFACTIN SYNTHASE SUBUNIT 1"/>
    <property type="match status" value="1"/>
</dbReference>
<dbReference type="PANTHER" id="PTHR43767">
    <property type="entry name" value="LONG-CHAIN-FATTY-ACID--COA LIGASE"/>
    <property type="match status" value="1"/>
</dbReference>